<organism evidence="2 3">
    <name type="scientific">Haliangium ochraceum (strain DSM 14365 / JCM 11303 / SMP-2)</name>
    <dbReference type="NCBI Taxonomy" id="502025"/>
    <lineage>
        <taxon>Bacteria</taxon>
        <taxon>Pseudomonadati</taxon>
        <taxon>Myxococcota</taxon>
        <taxon>Polyangia</taxon>
        <taxon>Haliangiales</taxon>
        <taxon>Kofleriaceae</taxon>
        <taxon>Haliangium</taxon>
    </lineage>
</organism>
<evidence type="ECO:0000313" key="3">
    <source>
        <dbReference type="Proteomes" id="UP000001880"/>
    </source>
</evidence>
<dbReference type="STRING" id="502025.Hoch_3906"/>
<dbReference type="eggNOG" id="COG4136">
    <property type="taxonomic scope" value="Bacteria"/>
</dbReference>
<dbReference type="InterPro" id="IPR027417">
    <property type="entry name" value="P-loop_NTPase"/>
</dbReference>
<keyword evidence="3" id="KW-1185">Reference proteome</keyword>
<sequence>MATLRHLTVHRLGHAQPGSEFALAPGVNLLLGASGTGKSTLLRWLAAVLAGDTRAWLGEAHHVSLELEAAGRRLEVDSVSRPREFDGVSETAADGLGADAAGPVWRLTLSLAAGEEGGRRVRVCAGSPAGVAERGEAAGGEGRARAEADEVVLSWPTPPHALSLAALLAAARAPLLAAAAADQGEAQAEALAEALAEVIGDLDDSFAGLGLHEPSLRWFGGALAGAGEAASALAPTPTSGAELRVAVGADGAVPRLKAHLLPAQLAHFASLSFLHHSELPPRELAWTAAQIGGFLAEFAALCGFGDAELRLALAGVDQQPSARVIVYRDLRFFARRGDGSILRHDALPEGQRRLLALLYYLALHPRFALLDEPGRGLAPAALRAGVAALGARQVVIACDDEAASLRAALASSDTRPGLVLCRPETEMETASATGREAEPATEADEAEPRGRWRWRNPSEGEVEALLRGAGRD</sequence>
<dbReference type="HOGENOM" id="CLU_639081_0_0_7"/>
<protein>
    <submittedName>
        <fullName evidence="2">Uncharacterized protein</fullName>
    </submittedName>
</protein>
<dbReference type="OrthoDB" id="5525775at2"/>
<accession>D0LZE3</accession>
<name>D0LZE3_HALO1</name>
<dbReference type="Proteomes" id="UP000001880">
    <property type="component" value="Chromosome"/>
</dbReference>
<evidence type="ECO:0000313" key="2">
    <source>
        <dbReference type="EMBL" id="ACY16405.1"/>
    </source>
</evidence>
<dbReference type="EMBL" id="CP001804">
    <property type="protein sequence ID" value="ACY16405.1"/>
    <property type="molecule type" value="Genomic_DNA"/>
</dbReference>
<evidence type="ECO:0000256" key="1">
    <source>
        <dbReference type="SAM" id="MobiDB-lite"/>
    </source>
</evidence>
<dbReference type="RefSeq" id="WP_012829004.1">
    <property type="nucleotide sequence ID" value="NC_013440.1"/>
</dbReference>
<feature type="region of interest" description="Disordered" evidence="1">
    <location>
        <begin position="424"/>
        <end position="457"/>
    </location>
</feature>
<dbReference type="AlphaFoldDB" id="D0LZE3"/>
<dbReference type="SUPFAM" id="SSF52540">
    <property type="entry name" value="P-loop containing nucleoside triphosphate hydrolases"/>
    <property type="match status" value="1"/>
</dbReference>
<gene>
    <name evidence="2" type="ordered locus">Hoch_3906</name>
</gene>
<reference evidence="2 3" key="1">
    <citation type="journal article" date="2010" name="Stand. Genomic Sci.">
        <title>Complete genome sequence of Haliangium ochraceum type strain (SMP-2).</title>
        <authorList>
            <consortium name="US DOE Joint Genome Institute (JGI-PGF)"/>
            <person name="Ivanova N."/>
            <person name="Daum C."/>
            <person name="Lang E."/>
            <person name="Abt B."/>
            <person name="Kopitz M."/>
            <person name="Saunders E."/>
            <person name="Lapidus A."/>
            <person name="Lucas S."/>
            <person name="Glavina Del Rio T."/>
            <person name="Nolan M."/>
            <person name="Tice H."/>
            <person name="Copeland A."/>
            <person name="Cheng J.F."/>
            <person name="Chen F."/>
            <person name="Bruce D."/>
            <person name="Goodwin L."/>
            <person name="Pitluck S."/>
            <person name="Mavromatis K."/>
            <person name="Pati A."/>
            <person name="Mikhailova N."/>
            <person name="Chen A."/>
            <person name="Palaniappan K."/>
            <person name="Land M."/>
            <person name="Hauser L."/>
            <person name="Chang Y.J."/>
            <person name="Jeffries C.D."/>
            <person name="Detter J.C."/>
            <person name="Brettin T."/>
            <person name="Rohde M."/>
            <person name="Goker M."/>
            <person name="Bristow J."/>
            <person name="Markowitz V."/>
            <person name="Eisen J.A."/>
            <person name="Hugenholtz P."/>
            <person name="Kyrpides N.C."/>
            <person name="Klenk H.P."/>
        </authorList>
    </citation>
    <scope>NUCLEOTIDE SEQUENCE [LARGE SCALE GENOMIC DNA]</scope>
    <source>
        <strain evidence="3">DSM 14365 / CIP 107738 / JCM 11303 / AJ 13395 / SMP-2</strain>
    </source>
</reference>
<dbReference type="KEGG" id="hoh:Hoch_3906"/>
<proteinExistence type="predicted"/>